<dbReference type="GO" id="GO:0005737">
    <property type="term" value="C:cytoplasm"/>
    <property type="evidence" value="ECO:0007669"/>
    <property type="project" value="UniProtKB-SubCell"/>
</dbReference>
<feature type="transmembrane region" description="Helical" evidence="9">
    <location>
        <begin position="12"/>
        <end position="31"/>
    </location>
</feature>
<keyword evidence="2" id="KW-0963">Cytoplasm</keyword>
<dbReference type="InterPro" id="IPR036322">
    <property type="entry name" value="WD40_repeat_dom_sf"/>
</dbReference>
<evidence type="ECO:0000256" key="6">
    <source>
        <dbReference type="ARBA" id="ARBA00038255"/>
    </source>
</evidence>
<evidence type="ECO:0000256" key="9">
    <source>
        <dbReference type="SAM" id="Phobius"/>
    </source>
</evidence>
<keyword evidence="11" id="KW-1185">Reference proteome</keyword>
<evidence type="ECO:0000313" key="10">
    <source>
        <dbReference type="EMBL" id="KAK2584051.1"/>
    </source>
</evidence>
<keyword evidence="4" id="KW-0819">tRNA processing</keyword>
<keyword evidence="9" id="KW-0812">Transmembrane</keyword>
<dbReference type="Pfam" id="PF00400">
    <property type="entry name" value="WD40"/>
    <property type="match status" value="2"/>
</dbReference>
<dbReference type="PANTHER" id="PTHR14344:SF3">
    <property type="entry name" value="WD REPEAT-CONTAINING PROTEIN 6"/>
    <property type="match status" value="1"/>
</dbReference>
<evidence type="ECO:0000313" key="11">
    <source>
        <dbReference type="Proteomes" id="UP001258017"/>
    </source>
</evidence>
<dbReference type="AlphaFoldDB" id="A0AAD9RQL7"/>
<gene>
    <name evidence="10" type="ORF">KPH14_006501</name>
</gene>
<feature type="transmembrane region" description="Helical" evidence="9">
    <location>
        <begin position="95"/>
        <end position="115"/>
    </location>
</feature>
<evidence type="ECO:0000256" key="5">
    <source>
        <dbReference type="ARBA" id="ARBA00022737"/>
    </source>
</evidence>
<evidence type="ECO:0000256" key="1">
    <source>
        <dbReference type="ARBA" id="ARBA00004496"/>
    </source>
</evidence>
<feature type="repeat" description="WD" evidence="8">
    <location>
        <begin position="185"/>
        <end position="218"/>
    </location>
</feature>
<dbReference type="SUPFAM" id="SSF50978">
    <property type="entry name" value="WD40 repeat-like"/>
    <property type="match status" value="2"/>
</dbReference>
<dbReference type="GO" id="GO:0030488">
    <property type="term" value="P:tRNA methylation"/>
    <property type="evidence" value="ECO:0007669"/>
    <property type="project" value="TreeGrafter"/>
</dbReference>
<dbReference type="PROSITE" id="PS50294">
    <property type="entry name" value="WD_REPEATS_REGION"/>
    <property type="match status" value="1"/>
</dbReference>
<protein>
    <recommendedName>
        <fullName evidence="7">tRNA (34-2'-O)-methyltransferase regulator WDR6</fullName>
    </recommendedName>
</protein>
<organism evidence="10 11">
    <name type="scientific">Odynerus spinipes</name>
    <dbReference type="NCBI Taxonomy" id="1348599"/>
    <lineage>
        <taxon>Eukaryota</taxon>
        <taxon>Metazoa</taxon>
        <taxon>Ecdysozoa</taxon>
        <taxon>Arthropoda</taxon>
        <taxon>Hexapoda</taxon>
        <taxon>Insecta</taxon>
        <taxon>Pterygota</taxon>
        <taxon>Neoptera</taxon>
        <taxon>Endopterygota</taxon>
        <taxon>Hymenoptera</taxon>
        <taxon>Apocrita</taxon>
        <taxon>Aculeata</taxon>
        <taxon>Vespoidea</taxon>
        <taxon>Vespidae</taxon>
        <taxon>Eumeninae</taxon>
        <taxon>Odynerus</taxon>
    </lineage>
</organism>
<reference evidence="10" key="2">
    <citation type="journal article" date="2023" name="Commun. Biol.">
        <title>Intrasexual cuticular hydrocarbon dimorphism in a wasp sheds light on hydrocarbon biosynthesis genes in Hymenoptera.</title>
        <authorList>
            <person name="Moris V.C."/>
            <person name="Podsiadlowski L."/>
            <person name="Martin S."/>
            <person name="Oeyen J.P."/>
            <person name="Donath A."/>
            <person name="Petersen M."/>
            <person name="Wilbrandt J."/>
            <person name="Misof B."/>
            <person name="Liedtke D."/>
            <person name="Thamm M."/>
            <person name="Scheiner R."/>
            <person name="Schmitt T."/>
            <person name="Niehuis O."/>
        </authorList>
    </citation>
    <scope>NUCLEOTIDE SEQUENCE</scope>
    <source>
        <strain evidence="10">GBR_01_08_01A</strain>
    </source>
</reference>
<keyword evidence="5" id="KW-0677">Repeat</keyword>
<dbReference type="InterPro" id="IPR051973">
    <property type="entry name" value="tRNA_Anticodon_Mtase-Reg"/>
</dbReference>
<evidence type="ECO:0000256" key="8">
    <source>
        <dbReference type="PROSITE-ProRule" id="PRU00221"/>
    </source>
</evidence>
<dbReference type="SUPFAM" id="SSF50960">
    <property type="entry name" value="TolB, C-terminal domain"/>
    <property type="match status" value="1"/>
</dbReference>
<comment type="subcellular location">
    <subcellularLocation>
        <location evidence="1">Cytoplasm</location>
    </subcellularLocation>
</comment>
<comment type="caution">
    <text evidence="10">The sequence shown here is derived from an EMBL/GenBank/DDBJ whole genome shotgun (WGS) entry which is preliminary data.</text>
</comment>
<feature type="repeat" description="WD" evidence="8">
    <location>
        <begin position="290"/>
        <end position="321"/>
    </location>
</feature>
<reference evidence="10" key="1">
    <citation type="submission" date="2021-08" db="EMBL/GenBank/DDBJ databases">
        <authorList>
            <person name="Misof B."/>
            <person name="Oliver O."/>
            <person name="Podsiadlowski L."/>
            <person name="Donath A."/>
            <person name="Peters R."/>
            <person name="Mayer C."/>
            <person name="Rust J."/>
            <person name="Gunkel S."/>
            <person name="Lesny P."/>
            <person name="Martin S."/>
            <person name="Oeyen J.P."/>
            <person name="Petersen M."/>
            <person name="Panagiotis P."/>
            <person name="Wilbrandt J."/>
            <person name="Tanja T."/>
        </authorList>
    </citation>
    <scope>NUCLEOTIDE SEQUENCE</scope>
    <source>
        <strain evidence="10">GBR_01_08_01A</strain>
        <tissue evidence="10">Thorax + abdomen</tissue>
    </source>
</reference>
<keyword evidence="3 8" id="KW-0853">WD repeat</keyword>
<dbReference type="PROSITE" id="PS50082">
    <property type="entry name" value="WD_REPEATS_2"/>
    <property type="match status" value="2"/>
</dbReference>
<dbReference type="SMART" id="SM00320">
    <property type="entry name" value="WD40"/>
    <property type="match status" value="8"/>
</dbReference>
<dbReference type="Gene3D" id="2.130.10.10">
    <property type="entry name" value="YVTN repeat-like/Quinoprotein amine dehydrogenase"/>
    <property type="match status" value="4"/>
</dbReference>
<name>A0AAD9RQL7_9HYME</name>
<proteinExistence type="inferred from homology"/>
<dbReference type="EMBL" id="JAIFRP010000026">
    <property type="protein sequence ID" value="KAK2584051.1"/>
    <property type="molecule type" value="Genomic_DNA"/>
</dbReference>
<evidence type="ECO:0000256" key="3">
    <source>
        <dbReference type="ARBA" id="ARBA00022574"/>
    </source>
</evidence>
<accession>A0AAD9RQL7</accession>
<dbReference type="Proteomes" id="UP001258017">
    <property type="component" value="Unassembled WGS sequence"/>
</dbReference>
<evidence type="ECO:0000256" key="4">
    <source>
        <dbReference type="ARBA" id="ARBA00022694"/>
    </source>
</evidence>
<comment type="similarity">
    <text evidence="6">Belongs to the WD repeat WDR6 family.</text>
</comment>
<keyword evidence="9" id="KW-0472">Membrane</keyword>
<evidence type="ECO:0000256" key="7">
    <source>
        <dbReference type="ARBA" id="ARBA00040154"/>
    </source>
</evidence>
<dbReference type="InterPro" id="IPR001680">
    <property type="entry name" value="WD40_rpt"/>
</dbReference>
<keyword evidence="9" id="KW-1133">Transmembrane helix</keyword>
<evidence type="ECO:0000256" key="2">
    <source>
        <dbReference type="ARBA" id="ARBA00022490"/>
    </source>
</evidence>
<dbReference type="PROSITE" id="PS51257">
    <property type="entry name" value="PROKAR_LIPOPROTEIN"/>
    <property type="match status" value="1"/>
</dbReference>
<dbReference type="InterPro" id="IPR015943">
    <property type="entry name" value="WD40/YVTN_repeat-like_dom_sf"/>
</dbReference>
<sequence>MISKLLCTDVLAIHSISNFVLVGIGCILHVFKKRTTYELEYKLNFYSNNIHGILEVSDNYIVVFGGKCLCIYETNKRSNTIILKEYFDPIWFNDWIIAVTWLTTNTQIFLIILFAHNNVCVYDICTKKHQYIFCEEKCILYGGSMSGETMKDLIIFSGTVFQEILIWKPSYGAACDKNAKILHRLHGHNGVIFSVIYDPSTHFICSTSDDRTVRLWKVIEETSYSKMDISSSCKNYVNWEKTKVQLVKTMFGHAARVWRAIIRNGILLTVGEDSSICIWSLDGTLLNKLYAHRGAAIWSIDISEDNKTIFTGGADGAVHTWPFITVSSSNLQIMSLSKIYSVPKYISYLSTGTLLIFHEGGMLTHYSNALCFKECLYLEKYNTYCIMQISPCRRYIGFASRDGYITIYTETENENKQHLQQILNEKVMDSKIFSLQWLRNDAVIVCGENGCLRVIVITCDNKLYIHSEYLLPPSRECWVTAAIIYEELLICGDRAGNLHVFEFHNTFVDNKINLDKNICKPIQTIRKVHGKIGIQACAVLKKKLITGGRNGTIRFYDTCIIEGKRFLRTLYCIKMPMDWISNILDIGNDILVTGFKEVEFIIYSLHNQQTALKSSCGGGHRSWDCVVSYDKIKFAYIRNKQIYLSSHQLHSLSLSTPTILSGSHIKEIYNIQPLINPTYNKIYVSGGEDCKLHLTCIYNPNLEKKDYTFRTLGIFDGHISSIKSIAILNLENTKLKSIYLIFSCGGRAQIKCWQMDITWGKDILSIESVSCVDLNTHMLFGKDQNRKKNWQESKQSYAIEPETRYMDIKVYYSSCKPTCALLFIACADGYLRIFIYNIATNDVHPILYTKCADHCILKVHVLEFNEKLIVLTMSTDGIVRYFNFTDIILGTFKNTSSIYHNQKNFDIMPFATIKLHQSGINSYDLRNINDNQYLLVTGGDDNLLCLVLFQIVISEDNNNISIQILSKYETLSVHYAQITGIKLTSNKIFSVSIDQQVITHIYSCESNKISAEVLSTELTSVSDVQGIVLSTDVKSSDALLYVYGNGFELLSV</sequence>
<dbReference type="PANTHER" id="PTHR14344">
    <property type="entry name" value="WD REPEAT PROTEIN"/>
    <property type="match status" value="1"/>
</dbReference>